<feature type="compositionally biased region" description="Basic residues" evidence="5">
    <location>
        <begin position="1"/>
        <end position="10"/>
    </location>
</feature>
<proteinExistence type="predicted"/>
<sequence>MVRLKKKRSASKVLPVVEQPRREENSGKHPALLGPSPPPPILPPLDRSHAVLSQTTFLIVFSFTACWYITSSKNAVATQQLLHNYEILINGNHEHSPVGIVLALTALQLFIGLIMCMALLSLVSFMKRDLCTQKGSPNKTKEGIFGMIPRPEWSKSRSRLAGVGILHFLGCFCTNMGFAFGSASVVQVVKLLEPIETLLLTAIFNVVVLRTWHGITCIKTLSVLTIICGTTMLLLQKNIGQNVNYQSVMFSLLSGIFMASRNVTKKTFNKEKINEYNNKEKEWIQAAVNGMSSFCTITAVAVIPAVLFLVVVEFLGSTGMEGGITVWMLKTAGQPGKEAIIFHGLYNIASISVLSIISAQSHSLLNVGKRIFNVITASIIFHEPISSNGILGLCIAAIGGICYTCGPAYIERYHHNNTSNKSGGRGISFQYVSVTCIILLAVMHLSTGLDGFTNSIPTTINYSQDIVSVTLPELPVPSPLPVKHVVWMFPFPPKGSHETILISTDETLICAYTNACKDYPSHSKINLRELTIGTYYHNYVRDHTYYKVRHMSEFPFHIQAITMMALLQRQSGSCVRMLGNSATFCDDKPFLNYNPYSSDHLNSTTYPFSFINSIAKDINHSLLSMSDITMTTENFAMWGAEDLPAEHMASGRYNSGEDVQSYAGAGWLPFISEIRFKDSAILNYTGYFIANALLSNGYASSEDDIKNIKNVQLLSIYGQGKHMDDMKDYLEKYTETVEAFGCRSKLTCRELKARKIKSYFSACLTLTMNMQGGLVDRKEESFTRHVYNQLLNPNAIESIPEKNKIVLVDVQDRNIVPKDVWNSPNAIHMKADIHASYPSLTTKMGRYDYSYKLLSTYAREAKVIITSRIHVGLPAAALGVPVIFVESGNGWLPGGRQKVGRVEGLLDVFHRVQAGDNSKNWTYGNLDGEIPHSNGVHLADRYRASFWHRLKKTDFYEDSARLYGMIPLKRLGRKNINVKIDMQEKFHFVLSRNDLGWQTRRVIEHVFYFHPNCKVFVHSNDIHARASDLDIFVESGYDLSVQNYDSKSLKDEFSSSDLPIVFSILFKYGGVFLSKNTLLIKEMPASLEEGLVLDGDGNSAMAFYHQNSNERALKALHGVPPSWSFPVLSDVETQKCANDPNWKLEGLGGSSSSSSSSSSSLAVSLDASAYASIGAIKIDTECYRIVEEPCIYCDDLHWTY</sequence>
<feature type="transmembrane region" description="Helical" evidence="6">
    <location>
        <begin position="431"/>
        <end position="449"/>
    </location>
</feature>
<evidence type="ECO:0000256" key="5">
    <source>
        <dbReference type="SAM" id="MobiDB-lite"/>
    </source>
</evidence>
<evidence type="ECO:0000256" key="1">
    <source>
        <dbReference type="ARBA" id="ARBA00004141"/>
    </source>
</evidence>
<dbReference type="InterPro" id="IPR007345">
    <property type="entry name" value="Polysacch_pyruvyl_Trfase"/>
</dbReference>
<dbReference type="InterPro" id="IPR050186">
    <property type="entry name" value="TPT_transporter"/>
</dbReference>
<accession>A0A1E7FSU5</accession>
<dbReference type="GO" id="GO:0016020">
    <property type="term" value="C:membrane"/>
    <property type="evidence" value="ECO:0007669"/>
    <property type="project" value="UniProtKB-SubCell"/>
</dbReference>
<organism evidence="9 10">
    <name type="scientific">Fragilariopsis cylindrus CCMP1102</name>
    <dbReference type="NCBI Taxonomy" id="635003"/>
    <lineage>
        <taxon>Eukaryota</taxon>
        <taxon>Sar</taxon>
        <taxon>Stramenopiles</taxon>
        <taxon>Ochrophyta</taxon>
        <taxon>Bacillariophyta</taxon>
        <taxon>Bacillariophyceae</taxon>
        <taxon>Bacillariophycidae</taxon>
        <taxon>Bacillariales</taxon>
        <taxon>Bacillariaceae</taxon>
        <taxon>Fragilariopsis</taxon>
    </lineage>
</organism>
<evidence type="ECO:0000256" key="3">
    <source>
        <dbReference type="ARBA" id="ARBA00022989"/>
    </source>
</evidence>
<dbReference type="InParanoid" id="A0A1E7FSU5"/>
<dbReference type="KEGG" id="fcy:FRACYDRAFT_206290"/>
<dbReference type="OrthoDB" id="47302at2759"/>
<feature type="domain" description="Sugar phosphate transporter" evidence="7">
    <location>
        <begin position="63"/>
        <end position="403"/>
    </location>
</feature>
<evidence type="ECO:0000313" key="9">
    <source>
        <dbReference type="EMBL" id="OEU21206.1"/>
    </source>
</evidence>
<dbReference type="Pfam" id="PF04230">
    <property type="entry name" value="PS_pyruv_trans"/>
    <property type="match status" value="1"/>
</dbReference>
<comment type="subcellular location">
    <subcellularLocation>
        <location evidence="1">Membrane</location>
        <topology evidence="1">Multi-pass membrane protein</topology>
    </subcellularLocation>
</comment>
<keyword evidence="4 6" id="KW-0472">Membrane</keyword>
<evidence type="ECO:0000256" key="6">
    <source>
        <dbReference type="SAM" id="Phobius"/>
    </source>
</evidence>
<feature type="domain" description="Polysaccharide pyruvyl transferase" evidence="8">
    <location>
        <begin position="726"/>
        <end position="887"/>
    </location>
</feature>
<dbReference type="Pfam" id="PF03151">
    <property type="entry name" value="TPT"/>
    <property type="match status" value="1"/>
</dbReference>
<keyword evidence="10" id="KW-1185">Reference proteome</keyword>
<dbReference type="InterPro" id="IPR004853">
    <property type="entry name" value="Sugar_P_trans_dom"/>
</dbReference>
<keyword evidence="2 6" id="KW-0812">Transmembrane</keyword>
<evidence type="ECO:0000256" key="2">
    <source>
        <dbReference type="ARBA" id="ARBA00022692"/>
    </source>
</evidence>
<protein>
    <recommendedName>
        <fullName evidence="11">Sugar phosphate transporter domain-containing protein</fullName>
    </recommendedName>
</protein>
<reference evidence="9 10" key="1">
    <citation type="submission" date="2016-09" db="EMBL/GenBank/DDBJ databases">
        <title>Extensive genetic diversity and differential bi-allelic expression allows diatom success in the polar Southern Ocean.</title>
        <authorList>
            <consortium name="DOE Joint Genome Institute"/>
            <person name="Mock T."/>
            <person name="Otillar R.P."/>
            <person name="Strauss J."/>
            <person name="Dupont C."/>
            <person name="Frickenhaus S."/>
            <person name="Maumus F."/>
            <person name="Mcmullan M."/>
            <person name="Sanges R."/>
            <person name="Schmutz J."/>
            <person name="Toseland A."/>
            <person name="Valas R."/>
            <person name="Veluchamy A."/>
            <person name="Ward B.J."/>
            <person name="Allen A."/>
            <person name="Barry K."/>
            <person name="Falciatore A."/>
            <person name="Ferrante M."/>
            <person name="Fortunato A.E."/>
            <person name="Gloeckner G."/>
            <person name="Gruber A."/>
            <person name="Hipkin R."/>
            <person name="Janech M."/>
            <person name="Kroth P."/>
            <person name="Leese F."/>
            <person name="Lindquist E."/>
            <person name="Lyon B.R."/>
            <person name="Martin J."/>
            <person name="Mayer C."/>
            <person name="Parker M."/>
            <person name="Quesneville H."/>
            <person name="Raymond J."/>
            <person name="Uhlig C."/>
            <person name="Valentin K.U."/>
            <person name="Worden A.Z."/>
            <person name="Armbrust E.V."/>
            <person name="Bowler C."/>
            <person name="Green B."/>
            <person name="Moulton V."/>
            <person name="Van Oosterhout C."/>
            <person name="Grigoriev I."/>
        </authorList>
    </citation>
    <scope>NUCLEOTIDE SEQUENCE [LARGE SCALE GENOMIC DNA]</scope>
    <source>
        <strain evidence="9 10">CCMP1102</strain>
    </source>
</reference>
<name>A0A1E7FSU5_9STRA</name>
<dbReference type="EMBL" id="KV784354">
    <property type="protein sequence ID" value="OEU21206.1"/>
    <property type="molecule type" value="Genomic_DNA"/>
</dbReference>
<evidence type="ECO:0000256" key="4">
    <source>
        <dbReference type="ARBA" id="ARBA00023136"/>
    </source>
</evidence>
<feature type="transmembrane region" description="Helical" evidence="6">
    <location>
        <begin position="100"/>
        <end position="125"/>
    </location>
</feature>
<evidence type="ECO:0000259" key="8">
    <source>
        <dbReference type="Pfam" id="PF04230"/>
    </source>
</evidence>
<keyword evidence="3 6" id="KW-1133">Transmembrane helix</keyword>
<feature type="transmembrane region" description="Helical" evidence="6">
    <location>
        <begin position="221"/>
        <end position="239"/>
    </location>
</feature>
<dbReference type="PANTHER" id="PTHR11132">
    <property type="entry name" value="SOLUTE CARRIER FAMILY 35"/>
    <property type="match status" value="1"/>
</dbReference>
<evidence type="ECO:0000313" key="10">
    <source>
        <dbReference type="Proteomes" id="UP000095751"/>
    </source>
</evidence>
<feature type="transmembrane region" description="Helical" evidence="6">
    <location>
        <begin position="160"/>
        <end position="185"/>
    </location>
</feature>
<gene>
    <name evidence="9" type="ORF">FRACYDRAFT_206290</name>
</gene>
<feature type="transmembrane region" description="Helical" evidence="6">
    <location>
        <begin position="191"/>
        <end position="209"/>
    </location>
</feature>
<feature type="region of interest" description="Disordered" evidence="5">
    <location>
        <begin position="1"/>
        <end position="38"/>
    </location>
</feature>
<evidence type="ECO:0000259" key="7">
    <source>
        <dbReference type="Pfam" id="PF03151"/>
    </source>
</evidence>
<feature type="transmembrane region" description="Helical" evidence="6">
    <location>
        <begin position="283"/>
        <end position="312"/>
    </location>
</feature>
<evidence type="ECO:0008006" key="11">
    <source>
        <dbReference type="Google" id="ProtNLM"/>
    </source>
</evidence>
<feature type="transmembrane region" description="Helical" evidence="6">
    <location>
        <begin position="50"/>
        <end position="70"/>
    </location>
</feature>
<dbReference type="AlphaFoldDB" id="A0A1E7FSU5"/>
<dbReference type="Proteomes" id="UP000095751">
    <property type="component" value="Unassembled WGS sequence"/>
</dbReference>
<feature type="transmembrane region" description="Helical" evidence="6">
    <location>
        <begin position="390"/>
        <end position="410"/>
    </location>
</feature>